<evidence type="ECO:0000313" key="3">
    <source>
        <dbReference type="Proteomes" id="UP000233276"/>
    </source>
</evidence>
<evidence type="ECO:0000259" key="1">
    <source>
        <dbReference type="Pfam" id="PF04961"/>
    </source>
</evidence>
<protein>
    <submittedName>
        <fullName evidence="2">Formiminotransferase-cyclodeaminase</fullName>
    </submittedName>
</protein>
<dbReference type="SUPFAM" id="SSF101262">
    <property type="entry name" value="Methenyltetrahydrofolate cyclohydrolase-like"/>
    <property type="match status" value="1"/>
</dbReference>
<dbReference type="RefSeq" id="WP_101305876.1">
    <property type="nucleotide sequence ID" value="NZ_CP025299.1"/>
</dbReference>
<dbReference type="InterPro" id="IPR007044">
    <property type="entry name" value="Cyclodeamin/CycHdrlase"/>
</dbReference>
<evidence type="ECO:0000313" key="2">
    <source>
        <dbReference type="EMBL" id="AUG29045.1"/>
    </source>
</evidence>
<keyword evidence="2" id="KW-0808">Transferase</keyword>
<dbReference type="Proteomes" id="UP000233276">
    <property type="component" value="Chromosome"/>
</dbReference>
<accession>A0A2K9D5V9</accession>
<feature type="domain" description="Cyclodeaminase/cyclohydrolase" evidence="1">
    <location>
        <begin position="11"/>
        <end position="169"/>
    </location>
</feature>
<dbReference type="KEGG" id="mhos:CXR34_05885"/>
<dbReference type="Pfam" id="PF04961">
    <property type="entry name" value="FTCD_C"/>
    <property type="match status" value="1"/>
</dbReference>
<dbReference type="InterPro" id="IPR036178">
    <property type="entry name" value="Formintransfe-cycloase-like_sf"/>
</dbReference>
<organism evidence="2 3">
    <name type="scientific">Microbacterium hominis</name>
    <dbReference type="NCBI Taxonomy" id="162426"/>
    <lineage>
        <taxon>Bacteria</taxon>
        <taxon>Bacillati</taxon>
        <taxon>Actinomycetota</taxon>
        <taxon>Actinomycetes</taxon>
        <taxon>Micrococcales</taxon>
        <taxon>Microbacteriaceae</taxon>
        <taxon>Microbacterium</taxon>
    </lineage>
</organism>
<proteinExistence type="predicted"/>
<dbReference type="Gene3D" id="1.20.120.680">
    <property type="entry name" value="Formiminotetrahydrofolate cyclodeaminase monomer, up-and-down helical bundle"/>
    <property type="match status" value="1"/>
</dbReference>
<gene>
    <name evidence="2" type="ORF">CXR34_05885</name>
</gene>
<sequence>MSAPDLASARLDDWLAALAAPIPEPGGGAAAGVVIATGAALVAMTAGYAVAPHRDAVLADATRARRDALVAAEHDGRMSAALVAAFRRPAGDAQRPAAIIATTVAAAEASAALVDVAASLGSALTWLEEHGEPRVAPDVAVAARMLACGIRATAVNIRCDTTSARDAGAEVETLAPLRTALAEALAVAQRFDTLADRVTATL</sequence>
<dbReference type="EMBL" id="CP025299">
    <property type="protein sequence ID" value="AUG29045.1"/>
    <property type="molecule type" value="Genomic_DNA"/>
</dbReference>
<name>A0A2K9D5V9_9MICO</name>
<reference evidence="2 3" key="1">
    <citation type="submission" date="2017-12" db="EMBL/GenBank/DDBJ databases">
        <title>Isolation and characterization of estrogens degradatiion strain Microbacterium hominis SJTG1.</title>
        <authorList>
            <person name="Xiong W."/>
            <person name="Yin C."/>
            <person name="Zheng D."/>
            <person name="Liang R."/>
        </authorList>
    </citation>
    <scope>NUCLEOTIDE SEQUENCE [LARGE SCALE GENOMIC DNA]</scope>
    <source>
        <strain evidence="2 3">SJTG1</strain>
    </source>
</reference>
<dbReference type="GO" id="GO:0016740">
    <property type="term" value="F:transferase activity"/>
    <property type="evidence" value="ECO:0007669"/>
    <property type="project" value="UniProtKB-KW"/>
</dbReference>
<dbReference type="AlphaFoldDB" id="A0A2K9D5V9"/>